<dbReference type="SUPFAM" id="SSF53850">
    <property type="entry name" value="Periplasmic binding protein-like II"/>
    <property type="match status" value="1"/>
</dbReference>
<dbReference type="InterPro" id="IPR000847">
    <property type="entry name" value="LysR_HTH_N"/>
</dbReference>
<evidence type="ECO:0000313" key="6">
    <source>
        <dbReference type="EMBL" id="KZE51040.1"/>
    </source>
</evidence>
<evidence type="ECO:0000256" key="4">
    <source>
        <dbReference type="ARBA" id="ARBA00023163"/>
    </source>
</evidence>
<dbReference type="Gene3D" id="3.40.190.290">
    <property type="match status" value="1"/>
</dbReference>
<evidence type="ECO:0000256" key="1">
    <source>
        <dbReference type="ARBA" id="ARBA00009437"/>
    </source>
</evidence>
<dbReference type="Pfam" id="PF00126">
    <property type="entry name" value="HTH_1"/>
    <property type="match status" value="1"/>
</dbReference>
<dbReference type="AlphaFoldDB" id="A0A161TIK2"/>
<dbReference type="Proteomes" id="UP000076510">
    <property type="component" value="Unassembled WGS sequence"/>
</dbReference>
<keyword evidence="3" id="KW-0238">DNA-binding</keyword>
<evidence type="ECO:0000256" key="3">
    <source>
        <dbReference type="ARBA" id="ARBA00023125"/>
    </source>
</evidence>
<dbReference type="PROSITE" id="PS50931">
    <property type="entry name" value="HTH_LYSR"/>
    <property type="match status" value="1"/>
</dbReference>
<sequence>MHIHHRGDIKNVMNKSQIELIIRISETRSFTKAGEELHMTQPAVSRTVASIESQLGTKIIKRDKKNGIFFTEVGERVLVIFRKIFNEFHKIDELVAAEQGLEVGTVHVGADPTACSRFLPKIIRTMEEKYPRLEIKLWEGTIEQVKKWLRTECVDVGIIIPPDKEFDTIPLLKEQLVVVMHSDHPLYQKETINIHDLQEENIVMEKGGYEEQIYTLFRDHNLTPKVRFEMEYIETGLSMIQEGLGVTITTEKNSGTLPDQVVFRELKPVTYRETNLAVQDCKHMSKATDAFIQTALTLFAADDLEMN</sequence>
<comment type="caution">
    <text evidence="6">The sequence shown here is derived from an EMBL/GenBank/DDBJ whole genome shotgun (WGS) entry which is preliminary data.</text>
</comment>
<gene>
    <name evidence="6" type="ORF">AV649_16875</name>
</gene>
<reference evidence="7" key="1">
    <citation type="submission" date="2016-01" db="EMBL/GenBank/DDBJ databases">
        <title>Whole genome sequencing of Bhargavaea cecembensis T14.</title>
        <authorList>
            <person name="Hong K.W."/>
        </authorList>
    </citation>
    <scope>NUCLEOTIDE SEQUENCE [LARGE SCALE GENOMIC DNA]</scope>
    <source>
        <strain evidence="7">M19</strain>
    </source>
</reference>
<dbReference type="InterPro" id="IPR005119">
    <property type="entry name" value="LysR_subst-bd"/>
</dbReference>
<dbReference type="GO" id="GO:0003700">
    <property type="term" value="F:DNA-binding transcription factor activity"/>
    <property type="evidence" value="ECO:0007669"/>
    <property type="project" value="InterPro"/>
</dbReference>
<evidence type="ECO:0000256" key="2">
    <source>
        <dbReference type="ARBA" id="ARBA00023015"/>
    </source>
</evidence>
<keyword evidence="2" id="KW-0805">Transcription regulation</keyword>
<dbReference type="PRINTS" id="PR00039">
    <property type="entry name" value="HTHLYSR"/>
</dbReference>
<comment type="similarity">
    <text evidence="1">Belongs to the LysR transcriptional regulatory family.</text>
</comment>
<dbReference type="Gene3D" id="1.10.10.10">
    <property type="entry name" value="Winged helix-like DNA-binding domain superfamily/Winged helix DNA-binding domain"/>
    <property type="match status" value="1"/>
</dbReference>
<dbReference type="GO" id="GO:0005829">
    <property type="term" value="C:cytosol"/>
    <property type="evidence" value="ECO:0007669"/>
    <property type="project" value="TreeGrafter"/>
</dbReference>
<dbReference type="InterPro" id="IPR036388">
    <property type="entry name" value="WH-like_DNA-bd_sf"/>
</dbReference>
<protein>
    <recommendedName>
        <fullName evidence="5">HTH lysR-type domain-containing protein</fullName>
    </recommendedName>
</protein>
<dbReference type="Pfam" id="PF03466">
    <property type="entry name" value="LysR_substrate"/>
    <property type="match status" value="1"/>
</dbReference>
<dbReference type="InterPro" id="IPR036390">
    <property type="entry name" value="WH_DNA-bd_sf"/>
</dbReference>
<dbReference type="EMBL" id="LQQY01000009">
    <property type="protein sequence ID" value="KZE51040.1"/>
    <property type="molecule type" value="Genomic_DNA"/>
</dbReference>
<organism evidence="6 7">
    <name type="scientific">Rossellomorea marisflavi</name>
    <dbReference type="NCBI Taxonomy" id="189381"/>
    <lineage>
        <taxon>Bacteria</taxon>
        <taxon>Bacillati</taxon>
        <taxon>Bacillota</taxon>
        <taxon>Bacilli</taxon>
        <taxon>Bacillales</taxon>
        <taxon>Bacillaceae</taxon>
        <taxon>Rossellomorea</taxon>
    </lineage>
</organism>
<keyword evidence="4" id="KW-0804">Transcription</keyword>
<feature type="domain" description="HTH lysR-type" evidence="5">
    <location>
        <begin position="13"/>
        <end position="71"/>
    </location>
</feature>
<accession>A0A161TIK2</accession>
<dbReference type="GO" id="GO:0003677">
    <property type="term" value="F:DNA binding"/>
    <property type="evidence" value="ECO:0007669"/>
    <property type="project" value="UniProtKB-KW"/>
</dbReference>
<dbReference type="PANTHER" id="PTHR30419">
    <property type="entry name" value="HTH-TYPE TRANSCRIPTIONAL REGULATOR YBHD"/>
    <property type="match status" value="1"/>
</dbReference>
<name>A0A161TIK2_9BACI</name>
<proteinExistence type="inferred from homology"/>
<dbReference type="CDD" id="cd05466">
    <property type="entry name" value="PBP2_LTTR_substrate"/>
    <property type="match status" value="1"/>
</dbReference>
<dbReference type="PANTHER" id="PTHR30419:SF24">
    <property type="entry name" value="HTH-TYPE TRANSCRIPTIONAL REGULATOR CZCR"/>
    <property type="match status" value="1"/>
</dbReference>
<dbReference type="InterPro" id="IPR050950">
    <property type="entry name" value="HTH-type_LysR_regulators"/>
</dbReference>
<evidence type="ECO:0000259" key="5">
    <source>
        <dbReference type="PROSITE" id="PS50931"/>
    </source>
</evidence>
<evidence type="ECO:0000313" key="7">
    <source>
        <dbReference type="Proteomes" id="UP000076510"/>
    </source>
</evidence>
<dbReference type="SUPFAM" id="SSF46785">
    <property type="entry name" value="Winged helix' DNA-binding domain"/>
    <property type="match status" value="1"/>
</dbReference>